<feature type="region of interest" description="Disordered" evidence="1">
    <location>
        <begin position="1"/>
        <end position="27"/>
    </location>
</feature>
<organism evidence="3 4">
    <name type="scientific">Nocardia tengchongensis</name>
    <dbReference type="NCBI Taxonomy" id="2055889"/>
    <lineage>
        <taxon>Bacteria</taxon>
        <taxon>Bacillati</taxon>
        <taxon>Actinomycetota</taxon>
        <taxon>Actinomycetes</taxon>
        <taxon>Mycobacteriales</taxon>
        <taxon>Nocardiaceae</taxon>
        <taxon>Nocardia</taxon>
    </lineage>
</organism>
<sequence>MYNLSGSDPRLRGASFRKSTRSGNGPDCVEVAFLADGDIAVRHSQSPNGHVLVYTPSEWDAFTLGVKDGEFDRP</sequence>
<protein>
    <submittedName>
        <fullName evidence="3">DUF397 domain-containing protein</fullName>
    </submittedName>
</protein>
<reference evidence="3 4" key="1">
    <citation type="submission" date="2021-04" db="EMBL/GenBank/DDBJ databases">
        <title>Nocardia tengchongensis.</title>
        <authorList>
            <person name="Zhuang k."/>
            <person name="Ran Y."/>
            <person name="Li W."/>
        </authorList>
    </citation>
    <scope>NUCLEOTIDE SEQUENCE [LARGE SCALE GENOMIC DNA]</scope>
    <source>
        <strain evidence="3 4">CFH S0057</strain>
    </source>
</reference>
<dbReference type="Proteomes" id="UP000683310">
    <property type="component" value="Chromosome"/>
</dbReference>
<feature type="domain" description="DUF397" evidence="2">
    <location>
        <begin position="15"/>
        <end position="67"/>
    </location>
</feature>
<evidence type="ECO:0000259" key="2">
    <source>
        <dbReference type="Pfam" id="PF04149"/>
    </source>
</evidence>
<accession>A0ABX8CV80</accession>
<keyword evidence="4" id="KW-1185">Reference proteome</keyword>
<evidence type="ECO:0000313" key="4">
    <source>
        <dbReference type="Proteomes" id="UP000683310"/>
    </source>
</evidence>
<proteinExistence type="predicted"/>
<evidence type="ECO:0000313" key="3">
    <source>
        <dbReference type="EMBL" id="QVI23797.1"/>
    </source>
</evidence>
<gene>
    <name evidence="3" type="ORF">KHQ06_13840</name>
</gene>
<evidence type="ECO:0000256" key="1">
    <source>
        <dbReference type="SAM" id="MobiDB-lite"/>
    </source>
</evidence>
<dbReference type="EMBL" id="CP074371">
    <property type="protein sequence ID" value="QVI23797.1"/>
    <property type="molecule type" value="Genomic_DNA"/>
</dbReference>
<dbReference type="InterPro" id="IPR007278">
    <property type="entry name" value="DUF397"/>
</dbReference>
<name>A0ABX8CV80_9NOCA</name>
<dbReference type="Pfam" id="PF04149">
    <property type="entry name" value="DUF397"/>
    <property type="match status" value="1"/>
</dbReference>